<organism evidence="1 2">
    <name type="scientific">Fraxinus pennsylvanica</name>
    <dbReference type="NCBI Taxonomy" id="56036"/>
    <lineage>
        <taxon>Eukaryota</taxon>
        <taxon>Viridiplantae</taxon>
        <taxon>Streptophyta</taxon>
        <taxon>Embryophyta</taxon>
        <taxon>Tracheophyta</taxon>
        <taxon>Spermatophyta</taxon>
        <taxon>Magnoliopsida</taxon>
        <taxon>eudicotyledons</taxon>
        <taxon>Gunneridae</taxon>
        <taxon>Pentapetalae</taxon>
        <taxon>asterids</taxon>
        <taxon>lamiids</taxon>
        <taxon>Lamiales</taxon>
        <taxon>Oleaceae</taxon>
        <taxon>Oleeae</taxon>
        <taxon>Fraxinus</taxon>
    </lineage>
</organism>
<dbReference type="AlphaFoldDB" id="A0AAD2EAR1"/>
<evidence type="ECO:0000313" key="2">
    <source>
        <dbReference type="Proteomes" id="UP000834106"/>
    </source>
</evidence>
<dbReference type="Proteomes" id="UP000834106">
    <property type="component" value="Chromosome 17"/>
</dbReference>
<name>A0AAD2EAR1_9LAMI</name>
<dbReference type="EMBL" id="OU503052">
    <property type="protein sequence ID" value="CAI9780820.1"/>
    <property type="molecule type" value="Genomic_DNA"/>
</dbReference>
<sequence>MNNGRRNSTIVICDQNQVNETDVSRWRHGDSVSAISMQHGDSFPSACYLRVVRRFCHSSEKGTSPSLQMHVFYHNWRNHGKNQLKLSDNEELHVGYYLKNPGFQ</sequence>
<keyword evidence="2" id="KW-1185">Reference proteome</keyword>
<accession>A0AAD2EAR1</accession>
<proteinExistence type="predicted"/>
<gene>
    <name evidence="1" type="ORF">FPE_LOCUS28250</name>
</gene>
<protein>
    <submittedName>
        <fullName evidence="1">Uncharacterized protein</fullName>
    </submittedName>
</protein>
<reference evidence="1" key="1">
    <citation type="submission" date="2023-05" db="EMBL/GenBank/DDBJ databases">
        <authorList>
            <person name="Huff M."/>
        </authorList>
    </citation>
    <scope>NUCLEOTIDE SEQUENCE</scope>
</reference>
<evidence type="ECO:0000313" key="1">
    <source>
        <dbReference type="EMBL" id="CAI9780820.1"/>
    </source>
</evidence>